<comment type="caution">
    <text evidence="2">The sequence shown here is derived from an EMBL/GenBank/DDBJ whole genome shotgun (WGS) entry which is preliminary data.</text>
</comment>
<keyword evidence="3" id="KW-1185">Reference proteome</keyword>
<accession>A0A540KPN1</accession>
<feature type="region of interest" description="Disordered" evidence="1">
    <location>
        <begin position="1"/>
        <end position="28"/>
    </location>
</feature>
<dbReference type="AlphaFoldDB" id="A0A540KPN1"/>
<proteinExistence type="predicted"/>
<dbReference type="EMBL" id="VIEB01001045">
    <property type="protein sequence ID" value="TQD76184.1"/>
    <property type="molecule type" value="Genomic_DNA"/>
</dbReference>
<feature type="region of interest" description="Disordered" evidence="1">
    <location>
        <begin position="64"/>
        <end position="93"/>
    </location>
</feature>
<dbReference type="STRING" id="106549.A0A540KPN1"/>
<name>A0A540KPN1_MALBA</name>
<feature type="compositionally biased region" description="Acidic residues" evidence="1">
    <location>
        <begin position="76"/>
        <end position="93"/>
    </location>
</feature>
<sequence length="162" mass="18075">MSAEAAKEEEPEDNDEMDGFQTDDDDEYGMDLTRKWDLMPRMVMNLIALNFKILVGCAVKGQPGACPGKSFRPSDEYDSDSDDDFSDDEELQSPIDDVDPFILFVDAVKAMQASDPLRVHSLMQTLDFQYQALANGVAQHAEQRRAEIEKEKMEKAAAATAS</sequence>
<organism evidence="2 3">
    <name type="scientific">Malus baccata</name>
    <name type="common">Siberian crab apple</name>
    <name type="synonym">Pyrus baccata</name>
    <dbReference type="NCBI Taxonomy" id="106549"/>
    <lineage>
        <taxon>Eukaryota</taxon>
        <taxon>Viridiplantae</taxon>
        <taxon>Streptophyta</taxon>
        <taxon>Embryophyta</taxon>
        <taxon>Tracheophyta</taxon>
        <taxon>Spermatophyta</taxon>
        <taxon>Magnoliopsida</taxon>
        <taxon>eudicotyledons</taxon>
        <taxon>Gunneridae</taxon>
        <taxon>Pentapetalae</taxon>
        <taxon>rosids</taxon>
        <taxon>fabids</taxon>
        <taxon>Rosales</taxon>
        <taxon>Rosaceae</taxon>
        <taxon>Amygdaloideae</taxon>
        <taxon>Maleae</taxon>
        <taxon>Malus</taxon>
    </lineage>
</organism>
<dbReference type="Proteomes" id="UP000315295">
    <property type="component" value="Unassembled WGS sequence"/>
</dbReference>
<evidence type="ECO:0000313" key="2">
    <source>
        <dbReference type="EMBL" id="TQD76184.1"/>
    </source>
</evidence>
<reference evidence="2 3" key="1">
    <citation type="journal article" date="2019" name="G3 (Bethesda)">
        <title>Sequencing of a Wild Apple (Malus baccata) Genome Unravels the Differences Between Cultivated and Wild Apple Species Regarding Disease Resistance and Cold Tolerance.</title>
        <authorList>
            <person name="Chen X."/>
        </authorList>
    </citation>
    <scope>NUCLEOTIDE SEQUENCE [LARGE SCALE GENOMIC DNA]</scope>
    <source>
        <strain evidence="3">cv. Shandingzi</strain>
        <tissue evidence="2">Leaves</tissue>
    </source>
</reference>
<evidence type="ECO:0000256" key="1">
    <source>
        <dbReference type="SAM" id="MobiDB-lite"/>
    </source>
</evidence>
<feature type="compositionally biased region" description="Acidic residues" evidence="1">
    <location>
        <begin position="9"/>
        <end position="28"/>
    </location>
</feature>
<evidence type="ECO:0000313" key="3">
    <source>
        <dbReference type="Proteomes" id="UP000315295"/>
    </source>
</evidence>
<gene>
    <name evidence="2" type="ORF">C1H46_038269</name>
</gene>
<protein>
    <submittedName>
        <fullName evidence="2">Uncharacterized protein</fullName>
    </submittedName>
</protein>